<protein>
    <submittedName>
        <fullName evidence="2">DUF805 domain-containing protein</fullName>
    </submittedName>
</protein>
<dbReference type="Pfam" id="PF05656">
    <property type="entry name" value="DUF805"/>
    <property type="match status" value="1"/>
</dbReference>
<feature type="transmembrane region" description="Helical" evidence="1">
    <location>
        <begin position="90"/>
        <end position="110"/>
    </location>
</feature>
<dbReference type="EMBL" id="CP127389">
    <property type="protein sequence ID" value="WIV86895.1"/>
    <property type="molecule type" value="Genomic_DNA"/>
</dbReference>
<keyword evidence="1" id="KW-0472">Membrane</keyword>
<dbReference type="PANTHER" id="PTHR34980">
    <property type="entry name" value="INNER MEMBRANE PROTEIN-RELATED-RELATED"/>
    <property type="match status" value="1"/>
</dbReference>
<organism evidence="2 3">
    <name type="scientific">Proteus appendicitidis</name>
    <dbReference type="NCBI Taxonomy" id="3034648"/>
    <lineage>
        <taxon>Bacteria</taxon>
        <taxon>Pseudomonadati</taxon>
        <taxon>Pseudomonadota</taxon>
        <taxon>Gammaproteobacteria</taxon>
        <taxon>Enterobacterales</taxon>
        <taxon>Morganellaceae</taxon>
        <taxon>Proteus</taxon>
    </lineage>
</organism>
<gene>
    <name evidence="2" type="ORF">QQS39_10390</name>
</gene>
<sequence length="127" mass="14200">MNWYLEVIKNNYANFSGRARRKEYWMFTLVNTIIIAVLYAILISSVDMNTGEMSSLGSIAGIIIGIYSLAIIIPSLAVTIRRFHDQDKSGWMFLLAFIPAVGGLIVFVFMCLEGTRGDNRFGPDPKA</sequence>
<dbReference type="RefSeq" id="WP_151435304.1">
    <property type="nucleotide sequence ID" value="NZ_CP127389.1"/>
</dbReference>
<dbReference type="PANTHER" id="PTHR34980:SF2">
    <property type="entry name" value="INNER MEMBRANE PROTEIN YHAH-RELATED"/>
    <property type="match status" value="1"/>
</dbReference>
<dbReference type="InterPro" id="IPR008523">
    <property type="entry name" value="DUF805"/>
</dbReference>
<feature type="transmembrane region" description="Helical" evidence="1">
    <location>
        <begin position="56"/>
        <end position="78"/>
    </location>
</feature>
<evidence type="ECO:0000256" key="1">
    <source>
        <dbReference type="SAM" id="Phobius"/>
    </source>
</evidence>
<keyword evidence="1" id="KW-1133">Transmembrane helix</keyword>
<accession>A0ABY8Y3B7</accession>
<proteinExistence type="predicted"/>
<keyword evidence="3" id="KW-1185">Reference proteome</keyword>
<reference evidence="2 3" key="1">
    <citation type="submission" date="2023-06" db="EMBL/GenBank/DDBJ databases">
        <title>Proteus appendicitidis sp. nov., isolated from the appendiceal pus of an appendicitis patient in Yongzhou, China.</title>
        <authorList>
            <person name="Cai X."/>
        </authorList>
    </citation>
    <scope>NUCLEOTIDE SEQUENCE [LARGE SCALE GENOMIC DNA]</scope>
    <source>
        <strain evidence="2 3">HZ0627</strain>
    </source>
</reference>
<name>A0ABY8Y3B7_9GAMM</name>
<feature type="transmembrane region" description="Helical" evidence="1">
    <location>
        <begin position="24"/>
        <end position="44"/>
    </location>
</feature>
<keyword evidence="1" id="KW-0812">Transmembrane</keyword>
<evidence type="ECO:0000313" key="2">
    <source>
        <dbReference type="EMBL" id="WIV86895.1"/>
    </source>
</evidence>
<evidence type="ECO:0000313" key="3">
    <source>
        <dbReference type="Proteomes" id="UP001226651"/>
    </source>
</evidence>
<dbReference type="Proteomes" id="UP001226651">
    <property type="component" value="Chromosome"/>
</dbReference>